<dbReference type="Proteomes" id="UP001629249">
    <property type="component" value="Unassembled WGS sequence"/>
</dbReference>
<dbReference type="RefSeq" id="WP_408334202.1">
    <property type="nucleotide sequence ID" value="NZ_JAQQFH010000042.1"/>
</dbReference>
<dbReference type="EMBL" id="JAQQFN010000036">
    <property type="protein sequence ID" value="MFL9888188.1"/>
    <property type="molecule type" value="Genomic_DNA"/>
</dbReference>
<sequence>MKIRRQKKSGKVWKSLTQCSSLLSMLCIVEYRSMILSGQPRGEGVQKGVIAGAGHDAGHFLAAWVLSREPSELADAQIPLNEVTR</sequence>
<name>A0ABW8ZZJ8_9BURK</name>
<proteinExistence type="predicted"/>
<organism evidence="1 2">
    <name type="scientific">Paraburkholderia agricolaris</name>
    <dbReference type="NCBI Taxonomy" id="2152888"/>
    <lineage>
        <taxon>Bacteria</taxon>
        <taxon>Pseudomonadati</taxon>
        <taxon>Pseudomonadota</taxon>
        <taxon>Betaproteobacteria</taxon>
        <taxon>Burkholderiales</taxon>
        <taxon>Burkholderiaceae</taxon>
        <taxon>Paraburkholderia</taxon>
    </lineage>
</organism>
<gene>
    <name evidence="1" type="ORF">PQR66_34550</name>
</gene>
<reference evidence="1 2" key="1">
    <citation type="journal article" date="2024" name="Chem. Sci.">
        <title>Discovery of megapolipeptins by genome mining of a Burkholderiales bacteria collection.</title>
        <authorList>
            <person name="Paulo B.S."/>
            <person name="Recchia M.J.J."/>
            <person name="Lee S."/>
            <person name="Fergusson C.H."/>
            <person name="Romanowski S.B."/>
            <person name="Hernandez A."/>
            <person name="Krull N."/>
            <person name="Liu D.Y."/>
            <person name="Cavanagh H."/>
            <person name="Bos A."/>
            <person name="Gray C.A."/>
            <person name="Murphy B.T."/>
            <person name="Linington R.G."/>
            <person name="Eustaquio A.S."/>
        </authorList>
    </citation>
    <scope>NUCLEOTIDE SEQUENCE [LARGE SCALE GENOMIC DNA]</scope>
    <source>
        <strain evidence="1 2">RL16-012-BIC-B</strain>
    </source>
</reference>
<protein>
    <submittedName>
        <fullName evidence="1">Uncharacterized protein</fullName>
    </submittedName>
</protein>
<evidence type="ECO:0000313" key="2">
    <source>
        <dbReference type="Proteomes" id="UP001629249"/>
    </source>
</evidence>
<evidence type="ECO:0000313" key="1">
    <source>
        <dbReference type="EMBL" id="MFL9888188.1"/>
    </source>
</evidence>
<keyword evidence="2" id="KW-1185">Reference proteome</keyword>
<accession>A0ABW8ZZJ8</accession>
<comment type="caution">
    <text evidence="1">The sequence shown here is derived from an EMBL/GenBank/DDBJ whole genome shotgun (WGS) entry which is preliminary data.</text>
</comment>